<dbReference type="AlphaFoldDB" id="D3MS00"/>
<keyword evidence="3" id="KW-1185">Reference proteome</keyword>
<reference evidence="2 3" key="1">
    <citation type="submission" date="2010-01" db="EMBL/GenBank/DDBJ databases">
        <authorList>
            <person name="Dodson R."/>
            <person name="Madupu R."/>
            <person name="Durkin A.S."/>
            <person name="Torralba M."/>
            <person name="Methe B."/>
            <person name="Sutton G.G."/>
            <person name="Strausberg R.L."/>
            <person name="Nelson K.E."/>
        </authorList>
    </citation>
    <scope>NUCLEOTIDE SEQUENCE [LARGE SCALE GENOMIC DNA]</scope>
    <source>
        <strain evidence="2 3">653-L</strain>
    </source>
</reference>
<accession>D3MS00</accession>
<proteinExistence type="predicted"/>
<dbReference type="Pfam" id="PF11823">
    <property type="entry name" value="Se_S_carrier"/>
    <property type="match status" value="1"/>
</dbReference>
<sequence length="76" mass="8616">MGKQKFVLSFYTTNEAMSAEFICKSNGIDGKLIPVPRHMSAGCGMAWMTDLEFKDRLIDLINNEDIEWEDSAVIEI</sequence>
<organism evidence="2 3">
    <name type="scientific">Peptostreptococcus anaerobius 653-L</name>
    <dbReference type="NCBI Taxonomy" id="596329"/>
    <lineage>
        <taxon>Bacteria</taxon>
        <taxon>Bacillati</taxon>
        <taxon>Bacillota</taxon>
        <taxon>Clostridia</taxon>
        <taxon>Peptostreptococcales</taxon>
        <taxon>Peptostreptococcaceae</taxon>
        <taxon>Peptostreptococcus</taxon>
    </lineage>
</organism>
<evidence type="ECO:0000313" key="2">
    <source>
        <dbReference type="EMBL" id="EFD05165.1"/>
    </source>
</evidence>
<comment type="caution">
    <text evidence="2">The sequence shown here is derived from an EMBL/GenBank/DDBJ whole genome shotgun (WGS) entry which is preliminary data.</text>
</comment>
<dbReference type="OrthoDB" id="3192849at2"/>
<dbReference type="GeneID" id="79842735"/>
<protein>
    <recommendedName>
        <fullName evidence="1">Putative Se/S carrier protein-like domain-containing protein</fullName>
    </recommendedName>
</protein>
<name>D3MS00_9FIRM</name>
<dbReference type="Proteomes" id="UP000004206">
    <property type="component" value="Unassembled WGS sequence"/>
</dbReference>
<dbReference type="RefSeq" id="WP_002843849.1">
    <property type="nucleotide sequence ID" value="NZ_ADJN01000043.1"/>
</dbReference>
<dbReference type="EMBL" id="ADJN01000043">
    <property type="protein sequence ID" value="EFD05165.1"/>
    <property type="molecule type" value="Genomic_DNA"/>
</dbReference>
<gene>
    <name evidence="2" type="ORF">HMPREF0631_1865</name>
</gene>
<evidence type="ECO:0000313" key="3">
    <source>
        <dbReference type="Proteomes" id="UP000004206"/>
    </source>
</evidence>
<evidence type="ECO:0000259" key="1">
    <source>
        <dbReference type="Pfam" id="PF11823"/>
    </source>
</evidence>
<feature type="domain" description="Putative Se/S carrier protein-like" evidence="1">
    <location>
        <begin position="6"/>
        <end position="70"/>
    </location>
</feature>
<dbReference type="InterPro" id="IPR021778">
    <property type="entry name" value="Se/S_carrier-like"/>
</dbReference>